<evidence type="ECO:0000313" key="2">
    <source>
        <dbReference type="Proteomes" id="UP000586454"/>
    </source>
</evidence>
<dbReference type="RefSeq" id="WP_180500648.1">
    <property type="nucleotide sequence ID" value="NZ_CAIJCS010000026.1"/>
</dbReference>
<dbReference type="InterPro" id="IPR052552">
    <property type="entry name" value="YeaO-like"/>
</dbReference>
<dbReference type="PANTHER" id="PTHR36849:SF1">
    <property type="entry name" value="CYTOPLASMIC PROTEIN"/>
    <property type="match status" value="1"/>
</dbReference>
<evidence type="ECO:0008006" key="3">
    <source>
        <dbReference type="Google" id="ProtNLM"/>
    </source>
</evidence>
<comment type="caution">
    <text evidence="1">The sequence shown here is derived from an EMBL/GenBank/DDBJ whole genome shotgun (WGS) entry which is preliminary data.</text>
</comment>
<dbReference type="Pfam" id="PF22752">
    <property type="entry name" value="DUF488-N3i"/>
    <property type="match status" value="1"/>
</dbReference>
<proteinExistence type="predicted"/>
<gene>
    <name evidence="1" type="ORF">PEPNEM18_01442</name>
</gene>
<name>A0A6V6Y6W7_9FIRM</name>
<keyword evidence="2" id="KW-1185">Reference proteome</keyword>
<accession>A0A6V6Y6W7</accession>
<dbReference type="AlphaFoldDB" id="A0A6V6Y6W7"/>
<dbReference type="PANTHER" id="PTHR36849">
    <property type="entry name" value="CYTOPLASMIC PROTEIN-RELATED"/>
    <property type="match status" value="1"/>
</dbReference>
<organism evidence="1 2">
    <name type="scientific">Aedoeadaptatus nemausensis</name>
    <dbReference type="NCBI Taxonomy" id="2582829"/>
    <lineage>
        <taxon>Bacteria</taxon>
        <taxon>Bacillati</taxon>
        <taxon>Bacillota</taxon>
        <taxon>Tissierellia</taxon>
        <taxon>Tissierellales</taxon>
        <taxon>Peptoniphilaceae</taxon>
        <taxon>Aedoeadaptatus</taxon>
    </lineage>
</organism>
<dbReference type="Proteomes" id="UP000586454">
    <property type="component" value="Unassembled WGS sequence"/>
</dbReference>
<sequence>MHSIKIKRAYEEASSDDGKRILVDRYWPRGVKKEEAKLDGWAKEVCPSNGLRKWFDHREDRFSDFAEKYREELNASKEARAWRKEITKSLNDSPVTLIYAAKSETINHARVLQEWIEEPLSEEE</sequence>
<dbReference type="EMBL" id="CAIJCS010000026">
    <property type="protein sequence ID" value="CAC9935161.1"/>
    <property type="molecule type" value="Genomic_DNA"/>
</dbReference>
<evidence type="ECO:0000313" key="1">
    <source>
        <dbReference type="EMBL" id="CAC9935161.1"/>
    </source>
</evidence>
<reference evidence="1 2" key="1">
    <citation type="submission" date="2020-06" db="EMBL/GenBank/DDBJ databases">
        <authorList>
            <person name="Criscuolo A."/>
        </authorList>
    </citation>
    <scope>NUCLEOTIDE SEQUENCE [LARGE SCALE GENOMIC DNA]</scope>
    <source>
        <strain evidence="1">1804121828</strain>
    </source>
</reference>
<protein>
    <recommendedName>
        <fullName evidence="3">DUF488 domain-containing protein</fullName>
    </recommendedName>
</protein>